<evidence type="ECO:0000313" key="2">
    <source>
        <dbReference type="Proteomes" id="UP001055072"/>
    </source>
</evidence>
<evidence type="ECO:0000313" key="1">
    <source>
        <dbReference type="EMBL" id="KAI0093864.1"/>
    </source>
</evidence>
<dbReference type="EMBL" id="MU274901">
    <property type="protein sequence ID" value="KAI0093864.1"/>
    <property type="molecule type" value="Genomic_DNA"/>
</dbReference>
<gene>
    <name evidence="1" type="ORF">BDY19DRAFT_280022</name>
</gene>
<accession>A0ACB8UIH3</accession>
<comment type="caution">
    <text evidence="1">The sequence shown here is derived from an EMBL/GenBank/DDBJ whole genome shotgun (WGS) entry which is preliminary data.</text>
</comment>
<name>A0ACB8UIH3_9APHY</name>
<protein>
    <submittedName>
        <fullName evidence="1">mRNA transport regulator 3</fullName>
    </submittedName>
</protein>
<proteinExistence type="predicted"/>
<organism evidence="1 2">
    <name type="scientific">Irpex rosettiformis</name>
    <dbReference type="NCBI Taxonomy" id="378272"/>
    <lineage>
        <taxon>Eukaryota</taxon>
        <taxon>Fungi</taxon>
        <taxon>Dikarya</taxon>
        <taxon>Basidiomycota</taxon>
        <taxon>Agaricomycotina</taxon>
        <taxon>Agaricomycetes</taxon>
        <taxon>Polyporales</taxon>
        <taxon>Irpicaceae</taxon>
        <taxon>Irpex</taxon>
    </lineage>
</organism>
<reference evidence="1" key="1">
    <citation type="journal article" date="2021" name="Environ. Microbiol.">
        <title>Gene family expansions and transcriptome signatures uncover fungal adaptations to wood decay.</title>
        <authorList>
            <person name="Hage H."/>
            <person name="Miyauchi S."/>
            <person name="Viragh M."/>
            <person name="Drula E."/>
            <person name="Min B."/>
            <person name="Chaduli D."/>
            <person name="Navarro D."/>
            <person name="Favel A."/>
            <person name="Norest M."/>
            <person name="Lesage-Meessen L."/>
            <person name="Balint B."/>
            <person name="Merenyi Z."/>
            <person name="de Eugenio L."/>
            <person name="Morin E."/>
            <person name="Martinez A.T."/>
            <person name="Baldrian P."/>
            <person name="Stursova M."/>
            <person name="Martinez M.J."/>
            <person name="Novotny C."/>
            <person name="Magnuson J.K."/>
            <person name="Spatafora J.W."/>
            <person name="Maurice S."/>
            <person name="Pangilinan J."/>
            <person name="Andreopoulos W."/>
            <person name="LaButti K."/>
            <person name="Hundley H."/>
            <person name="Na H."/>
            <person name="Kuo A."/>
            <person name="Barry K."/>
            <person name="Lipzen A."/>
            <person name="Henrissat B."/>
            <person name="Riley R."/>
            <person name="Ahrendt S."/>
            <person name="Nagy L.G."/>
            <person name="Grigoriev I.V."/>
            <person name="Martin F."/>
            <person name="Rosso M.N."/>
        </authorList>
    </citation>
    <scope>NUCLEOTIDE SEQUENCE</scope>
    <source>
        <strain evidence="1">CBS 384.51</strain>
    </source>
</reference>
<keyword evidence="2" id="KW-1185">Reference proteome</keyword>
<sequence>MSHWQTNFDRRRINGPEESFPPVYDEEEDQDVFEQQWKEGQPRLGRGPREIRPIYFRPGFISQANGSAYIETEKTKIACAVYGPRQSKSTTYNEKGKLNVEVKFTPFSCKRRRAPMRDAEDRPIATQIHQALLSSVRLELLPKSSIDIFVTIIENDGIEGCIAAGSIAASAALADAGIEMFGLVVSCSAAMVGKEIWLDPTEDEAKAATATFVCAGMPALGTITSLWQNGRLTPQESVQCLEACQERSTDIHLVVAHGLLESVDSSDG</sequence>
<dbReference type="Proteomes" id="UP001055072">
    <property type="component" value="Unassembled WGS sequence"/>
</dbReference>